<feature type="transmembrane region" description="Helical" evidence="1">
    <location>
        <begin position="248"/>
        <end position="266"/>
    </location>
</feature>
<evidence type="ECO:0000256" key="1">
    <source>
        <dbReference type="SAM" id="Phobius"/>
    </source>
</evidence>
<evidence type="ECO:0000313" key="2">
    <source>
        <dbReference type="EMBL" id="PVX72843.1"/>
    </source>
</evidence>
<protein>
    <submittedName>
        <fullName evidence="2">EpsG-like putative glucosyltransferase</fullName>
    </submittedName>
</protein>
<name>A0ABX5KBC2_9BURK</name>
<keyword evidence="1" id="KW-1133">Transmembrane helix</keyword>
<sequence>MTYYLLPLLVFYLGVALCLTYGGTNRAVIVVCSIPMIALVVLRGHSGTDTAAYYTAFMDLGEGGTYGGEPLFNGYAHLLWAIYPDPRFVTNAISATTCALLIFSIARNRYGAWFGGLLLVPAMFYELTMNVMRFGLASSIFILATRVPMQRNPVRYFIYMAIGTCTHFSSILLFLFFIAATRRGQTPLLIGVSIVAVGASFLMPDYIADKGNLYSGIAAPSASSGLLLLIVQILILRTMIVFRKQFDIPPVGWVVCGGLALAFYGLTQITYAGIRFQLILVVLMVVMLWRQFAPQKPRVSPRLAAWLFVIGCVALLGRVHNMVDEEGHGESPFIPYQLAPTLQQLG</sequence>
<dbReference type="EMBL" id="QEOB01000023">
    <property type="protein sequence ID" value="PVX72843.1"/>
    <property type="molecule type" value="Genomic_DNA"/>
</dbReference>
<accession>A0ABX5KBC2</accession>
<feature type="transmembrane region" description="Helical" evidence="1">
    <location>
        <begin position="156"/>
        <end position="180"/>
    </location>
</feature>
<feature type="transmembrane region" description="Helical" evidence="1">
    <location>
        <begin position="187"/>
        <end position="207"/>
    </location>
</feature>
<dbReference type="InterPro" id="IPR049458">
    <property type="entry name" value="EpsG-like"/>
</dbReference>
<proteinExistence type="predicted"/>
<gene>
    <name evidence="2" type="ORF">C7402_12382</name>
</gene>
<evidence type="ECO:0000313" key="3">
    <source>
        <dbReference type="Proteomes" id="UP000245712"/>
    </source>
</evidence>
<feature type="transmembrane region" description="Helical" evidence="1">
    <location>
        <begin position="27"/>
        <end position="45"/>
    </location>
</feature>
<feature type="transmembrane region" description="Helical" evidence="1">
    <location>
        <begin position="213"/>
        <end position="236"/>
    </location>
</feature>
<dbReference type="RefSeq" id="WP_112175408.1">
    <property type="nucleotide sequence ID" value="NZ_CAJZAT010000209.1"/>
</dbReference>
<keyword evidence="1" id="KW-0812">Transmembrane</keyword>
<reference evidence="2 3" key="1">
    <citation type="submission" date="2018-05" db="EMBL/GenBank/DDBJ databases">
        <title>Genomic Encyclopedia of Type Strains, Phase IV (KMG-V): Genome sequencing to study the core and pangenomes of soil and plant-associated prokaryotes.</title>
        <authorList>
            <person name="Whitman W."/>
        </authorList>
    </citation>
    <scope>NUCLEOTIDE SEQUENCE [LARGE SCALE GENOMIC DNA]</scope>
    <source>
        <strain evidence="2 3">SCZa-39</strain>
    </source>
</reference>
<feature type="transmembrane region" description="Helical" evidence="1">
    <location>
        <begin position="304"/>
        <end position="323"/>
    </location>
</feature>
<feature type="transmembrane region" description="Helical" evidence="1">
    <location>
        <begin position="272"/>
        <end position="292"/>
    </location>
</feature>
<feature type="transmembrane region" description="Helical" evidence="1">
    <location>
        <begin position="118"/>
        <end position="144"/>
    </location>
</feature>
<keyword evidence="3" id="KW-1185">Reference proteome</keyword>
<dbReference type="Proteomes" id="UP000245712">
    <property type="component" value="Unassembled WGS sequence"/>
</dbReference>
<feature type="transmembrane region" description="Helical" evidence="1">
    <location>
        <begin position="88"/>
        <end position="106"/>
    </location>
</feature>
<feature type="transmembrane region" description="Helical" evidence="1">
    <location>
        <begin position="6"/>
        <end position="22"/>
    </location>
</feature>
<dbReference type="Pfam" id="PF14897">
    <property type="entry name" value="EpsG"/>
    <property type="match status" value="1"/>
</dbReference>
<comment type="caution">
    <text evidence="2">The sequence shown here is derived from an EMBL/GenBank/DDBJ whole genome shotgun (WGS) entry which is preliminary data.</text>
</comment>
<keyword evidence="1" id="KW-0472">Membrane</keyword>
<organism evidence="2 3">
    <name type="scientific">Paraburkholderia unamae</name>
    <dbReference type="NCBI Taxonomy" id="219649"/>
    <lineage>
        <taxon>Bacteria</taxon>
        <taxon>Pseudomonadati</taxon>
        <taxon>Pseudomonadota</taxon>
        <taxon>Betaproteobacteria</taxon>
        <taxon>Burkholderiales</taxon>
        <taxon>Burkholderiaceae</taxon>
        <taxon>Paraburkholderia</taxon>
    </lineage>
</organism>